<dbReference type="Pfam" id="PF00583">
    <property type="entry name" value="Acetyltransf_1"/>
    <property type="match status" value="1"/>
</dbReference>
<keyword evidence="5" id="KW-1185">Reference proteome</keyword>
<evidence type="ECO:0000313" key="3">
    <source>
        <dbReference type="EMBL" id="SMO38410.1"/>
    </source>
</evidence>
<dbReference type="EMBL" id="FXTA01000001">
    <property type="protein sequence ID" value="SMO38410.1"/>
    <property type="molecule type" value="Genomic_DNA"/>
</dbReference>
<dbReference type="AlphaFoldDB" id="A0A521AV05"/>
<name>A0A521AV05_9FLAO</name>
<dbReference type="InterPro" id="IPR016181">
    <property type="entry name" value="Acyl_CoA_acyltransferase"/>
</dbReference>
<organism evidence="3 4">
    <name type="scientific">Flavobacterium resistens</name>
    <dbReference type="NCBI Taxonomy" id="443612"/>
    <lineage>
        <taxon>Bacteria</taxon>
        <taxon>Pseudomonadati</taxon>
        <taxon>Bacteroidota</taxon>
        <taxon>Flavobacteriia</taxon>
        <taxon>Flavobacteriales</taxon>
        <taxon>Flavobacteriaceae</taxon>
        <taxon>Flavobacterium</taxon>
    </lineage>
</organism>
<feature type="domain" description="N-acetyltransferase" evidence="1">
    <location>
        <begin position="1"/>
        <end position="190"/>
    </location>
</feature>
<dbReference type="SUPFAM" id="SSF55729">
    <property type="entry name" value="Acyl-CoA N-acyltransferases (Nat)"/>
    <property type="match status" value="1"/>
</dbReference>
<evidence type="ECO:0000259" key="1">
    <source>
        <dbReference type="PROSITE" id="PS51186"/>
    </source>
</evidence>
<dbReference type="GO" id="GO:0016747">
    <property type="term" value="F:acyltransferase activity, transferring groups other than amino-acyl groups"/>
    <property type="evidence" value="ECO:0007669"/>
    <property type="project" value="InterPro"/>
</dbReference>
<dbReference type="Proteomes" id="UP000468990">
    <property type="component" value="Unassembled WGS sequence"/>
</dbReference>
<dbReference type="OrthoDB" id="5319888at2"/>
<sequence>MNIRKAKISDSEQIAPILLLAMEDIIYKFIKKEDYASAKDFLQHFIGRENNQYSFQNCFVAEENNEIIGAVNIYNGADLEALRTPIISYIRKHFNPEFDPELETKAGEFYIDSLGVNPKYQGKGIGSKILLFLIEEFVTKNNQTLGLLVEEGNPNAKKLYLNLGFQPVGEKTLVGKKLEHLQISPKTLVF</sequence>
<accession>A0A521AV05</accession>
<dbReference type="Proteomes" id="UP000317289">
    <property type="component" value="Unassembled WGS sequence"/>
</dbReference>
<dbReference type="Gene3D" id="3.40.630.30">
    <property type="match status" value="1"/>
</dbReference>
<reference evidence="2 5" key="2">
    <citation type="submission" date="2019-11" db="EMBL/GenBank/DDBJ databases">
        <title>Flavobacterium resistens genome.</title>
        <authorList>
            <person name="Wilson V.M."/>
            <person name="Newman J.D."/>
        </authorList>
    </citation>
    <scope>NUCLEOTIDE SEQUENCE [LARGE SCALE GENOMIC DNA]</scope>
    <source>
        <strain evidence="2 5">DSM 19382</strain>
    </source>
</reference>
<protein>
    <submittedName>
        <fullName evidence="3">Acetyltransferase (GNAT) family protein</fullName>
    </submittedName>
    <submittedName>
        <fullName evidence="2">GNAT family N-acetyltransferase</fullName>
    </submittedName>
</protein>
<dbReference type="CDD" id="cd04301">
    <property type="entry name" value="NAT_SF"/>
    <property type="match status" value="1"/>
</dbReference>
<reference evidence="3 4" key="1">
    <citation type="submission" date="2017-05" db="EMBL/GenBank/DDBJ databases">
        <authorList>
            <person name="Varghese N."/>
            <person name="Submissions S."/>
        </authorList>
    </citation>
    <scope>NUCLEOTIDE SEQUENCE [LARGE SCALE GENOMIC DNA]</scope>
    <source>
        <strain evidence="3 4">DSM 19382</strain>
    </source>
</reference>
<evidence type="ECO:0000313" key="4">
    <source>
        <dbReference type="Proteomes" id="UP000317289"/>
    </source>
</evidence>
<dbReference type="PROSITE" id="PS51186">
    <property type="entry name" value="GNAT"/>
    <property type="match status" value="1"/>
</dbReference>
<dbReference type="EMBL" id="WKKG01000005">
    <property type="protein sequence ID" value="MRX68568.1"/>
    <property type="molecule type" value="Genomic_DNA"/>
</dbReference>
<evidence type="ECO:0000313" key="2">
    <source>
        <dbReference type="EMBL" id="MRX68568.1"/>
    </source>
</evidence>
<keyword evidence="3" id="KW-0808">Transferase</keyword>
<dbReference type="RefSeq" id="WP_142449122.1">
    <property type="nucleotide sequence ID" value="NZ_FXTA01000001.1"/>
</dbReference>
<proteinExistence type="predicted"/>
<dbReference type="InterPro" id="IPR000182">
    <property type="entry name" value="GNAT_dom"/>
</dbReference>
<evidence type="ECO:0000313" key="5">
    <source>
        <dbReference type="Proteomes" id="UP000468990"/>
    </source>
</evidence>
<dbReference type="PANTHER" id="PTHR43617">
    <property type="entry name" value="L-AMINO ACID N-ACETYLTRANSFERASE"/>
    <property type="match status" value="1"/>
</dbReference>
<gene>
    <name evidence="2" type="ORF">GJU42_11400</name>
    <name evidence="3" type="ORF">SAMN06265349_101415</name>
</gene>
<dbReference type="InterPro" id="IPR050276">
    <property type="entry name" value="MshD_Acetyltransferase"/>
</dbReference>